<dbReference type="Proteomes" id="UP000256297">
    <property type="component" value="Plasmid CBM2589_p"/>
</dbReference>
<dbReference type="Proteomes" id="UP000257016">
    <property type="component" value="Unassembled WGS sequence"/>
</dbReference>
<dbReference type="InterPro" id="IPR000594">
    <property type="entry name" value="ThiF_NAD_FAD-bd"/>
</dbReference>
<evidence type="ECO:0000313" key="4">
    <source>
        <dbReference type="EMBL" id="SOY78214.1"/>
    </source>
</evidence>
<dbReference type="Proteomes" id="UP000254259">
    <property type="component" value="Plasmid CBM2636p"/>
</dbReference>
<dbReference type="NCBIfam" id="NF004806">
    <property type="entry name" value="PRK06153.2-1"/>
    <property type="match status" value="1"/>
</dbReference>
<dbReference type="GO" id="GO:0008641">
    <property type="term" value="F:ubiquitin-like modifier activating enzyme activity"/>
    <property type="evidence" value="ECO:0007669"/>
    <property type="project" value="InterPro"/>
</dbReference>
<dbReference type="SUPFAM" id="SSF69572">
    <property type="entry name" value="Activating enzymes of the ubiquitin-like proteins"/>
    <property type="match status" value="1"/>
</dbReference>
<dbReference type="EMBL" id="LT984815">
    <property type="protein sequence ID" value="SPD69205.1"/>
    <property type="molecule type" value="Genomic_DNA"/>
</dbReference>
<dbReference type="NCBIfam" id="NF004804">
    <property type="entry name" value="PRK06153.1-3"/>
    <property type="match status" value="1"/>
</dbReference>
<dbReference type="AlphaFoldDB" id="A0A375GQR8"/>
<proteinExistence type="predicted"/>
<geneLocation type="plasmid" evidence="7">
    <name>cbm2586_p</name>
</geneLocation>
<name>A0A375GQR8_9BURK</name>
<evidence type="ECO:0000313" key="7">
    <source>
        <dbReference type="Proteomes" id="UP000257016"/>
    </source>
</evidence>
<dbReference type="Gene3D" id="3.40.50.720">
    <property type="entry name" value="NAD(P)-binding Rossmann-like Domain"/>
    <property type="match status" value="1"/>
</dbReference>
<evidence type="ECO:0000313" key="3">
    <source>
        <dbReference type="EMBL" id="SOY77277.1"/>
    </source>
</evidence>
<dbReference type="CDD" id="cd01483">
    <property type="entry name" value="E1_enzyme_family"/>
    <property type="match status" value="1"/>
</dbReference>
<dbReference type="EMBL" id="OFSN01000064">
    <property type="protein sequence ID" value="SOY78214.1"/>
    <property type="molecule type" value="Genomic_DNA"/>
</dbReference>
<dbReference type="RefSeq" id="WP_081479539.1">
    <property type="nucleotide sequence ID" value="NZ_CBCRZP010000056.1"/>
</dbReference>
<sequence length="390" mass="42937">MLANRTAPNADLQRLVDEGYEISLEGSHLIVHRVPYVKQSRTLGYGTMISTYAEHAGVPAILDHWVFFTGSIPYRDDGVSLESAMVANSTPQTVAGRTALCQLSYKPEPIGDMLSCYYNKLTHYIRKLGSYASAIDSTASARGRGSFTRRDTASVFHYPNWATARAGLEAYEAKLELKKVAIVGLGGTGAYILDGLAKTPVAEIHLFDGDIIEPHNAFRVPGALPIETVYGKHKKTDLLQQTFSQFRTGIVSHPEMVAEANLGQLHDCQFVFIAVDHGPSRGLIARYLANARIPFIDVGIGVDKKPDLLKLHGRARVTLVTPDTAYLVDSLPTADDSDEAVYGNIQLAELNSINANLALIRYKQHLQFFTDEISPNVINYKCSWNQCTHQ</sequence>
<geneLocation type="plasmid" evidence="5">
    <name>CBM2636p</name>
</geneLocation>
<feature type="domain" description="DUF6791" evidence="2">
    <location>
        <begin position="10"/>
        <end position="159"/>
    </location>
</feature>
<gene>
    <name evidence="4" type="ORF">CBM2586_P70030</name>
    <name evidence="3" type="ORF">CBM2589_P60028</name>
    <name evidence="5" type="ORF">CBM2636_P10116</name>
</gene>
<organism evidence="4 7">
    <name type="scientific">Cupriavidus taiwanensis</name>
    <dbReference type="NCBI Taxonomy" id="164546"/>
    <lineage>
        <taxon>Bacteria</taxon>
        <taxon>Pseudomonadati</taxon>
        <taxon>Pseudomonadota</taxon>
        <taxon>Betaproteobacteria</taxon>
        <taxon>Burkholderiales</taxon>
        <taxon>Burkholderiaceae</taxon>
        <taxon>Cupriavidus</taxon>
    </lineage>
</organism>
<dbReference type="InterPro" id="IPR046741">
    <property type="entry name" value="DUF6791"/>
</dbReference>
<keyword evidence="5" id="KW-0614">Plasmid</keyword>
<accession>A0A375GQR8</accession>
<evidence type="ECO:0000313" key="5">
    <source>
        <dbReference type="EMBL" id="SPD69205.1"/>
    </source>
</evidence>
<dbReference type="InterPro" id="IPR035985">
    <property type="entry name" value="Ubiquitin-activating_enz"/>
</dbReference>
<evidence type="ECO:0000313" key="6">
    <source>
        <dbReference type="Proteomes" id="UP000254259"/>
    </source>
</evidence>
<dbReference type="GeneID" id="29763733"/>
<protein>
    <submittedName>
        <fullName evidence="4">Uncharacterized protein</fullName>
    </submittedName>
</protein>
<evidence type="ECO:0000259" key="1">
    <source>
        <dbReference type="Pfam" id="PF00899"/>
    </source>
</evidence>
<dbReference type="Pfam" id="PF20590">
    <property type="entry name" value="DUF6791"/>
    <property type="match status" value="1"/>
</dbReference>
<dbReference type="EMBL" id="OFSP01000074">
    <property type="protein sequence ID" value="SOY77277.1"/>
    <property type="molecule type" value="Genomic_DNA"/>
</dbReference>
<dbReference type="Pfam" id="PF00899">
    <property type="entry name" value="ThiF"/>
    <property type="match status" value="1"/>
</dbReference>
<feature type="domain" description="THIF-type NAD/FAD binding fold" evidence="1">
    <location>
        <begin position="172"/>
        <end position="310"/>
    </location>
</feature>
<reference evidence="6 7" key="1">
    <citation type="submission" date="2018-01" db="EMBL/GenBank/DDBJ databases">
        <authorList>
            <person name="Clerissi C."/>
        </authorList>
    </citation>
    <scope>NUCLEOTIDE SEQUENCE [LARGE SCALE GENOMIC DNA]</scope>
    <source>
        <strain evidence="4">Cupriavidus taiwanensis LMG 19430</strain>
        <strain evidence="3">Cupriavidus taiwanensis STM 3521</strain>
        <strain evidence="5">Cupriavidus taiwanensis SWF 66322</strain>
        <plasmid evidence="7">cbm2586_p</plasmid>
        <plasmid evidence="6">cbm2636p</plasmid>
        <plasmid evidence="5">CBM2636p</plasmid>
    </source>
</reference>
<evidence type="ECO:0000259" key="2">
    <source>
        <dbReference type="Pfam" id="PF20590"/>
    </source>
</evidence>
<geneLocation type="plasmid" evidence="6">
    <name>cbm2636p</name>
</geneLocation>